<reference evidence="1" key="1">
    <citation type="submission" date="2021-12" db="EMBL/GenBank/DDBJ databases">
        <authorList>
            <person name="Li Y."/>
        </authorList>
    </citation>
    <scope>NUCLEOTIDE SEQUENCE</scope>
    <source>
        <strain evidence="1">DKSPLA3</strain>
    </source>
</reference>
<dbReference type="RefSeq" id="WP_231815003.1">
    <property type="nucleotide sequence ID" value="NZ_JAJOZR010000007.1"/>
</dbReference>
<organism evidence="1 2">
    <name type="scientific">Rhizobium quercicola</name>
    <dbReference type="NCBI Taxonomy" id="2901226"/>
    <lineage>
        <taxon>Bacteria</taxon>
        <taxon>Pseudomonadati</taxon>
        <taxon>Pseudomonadota</taxon>
        <taxon>Alphaproteobacteria</taxon>
        <taxon>Hyphomicrobiales</taxon>
        <taxon>Rhizobiaceae</taxon>
        <taxon>Rhizobium/Agrobacterium group</taxon>
        <taxon>Rhizobium</taxon>
    </lineage>
</organism>
<evidence type="ECO:0000313" key="1">
    <source>
        <dbReference type="EMBL" id="MCD7109975.1"/>
    </source>
</evidence>
<dbReference type="AlphaFoldDB" id="A0A9X1T1M6"/>
<gene>
    <name evidence="1" type="ORF">LRX75_13095</name>
</gene>
<evidence type="ECO:0000313" key="2">
    <source>
        <dbReference type="Proteomes" id="UP001139089"/>
    </source>
</evidence>
<proteinExistence type="predicted"/>
<comment type="caution">
    <text evidence="1">The sequence shown here is derived from an EMBL/GenBank/DDBJ whole genome shotgun (WGS) entry which is preliminary data.</text>
</comment>
<dbReference type="EMBL" id="JAJOZR010000007">
    <property type="protein sequence ID" value="MCD7109975.1"/>
    <property type="molecule type" value="Genomic_DNA"/>
</dbReference>
<name>A0A9X1T1M6_9HYPH</name>
<dbReference type="Proteomes" id="UP001139089">
    <property type="component" value="Unassembled WGS sequence"/>
</dbReference>
<keyword evidence="2" id="KW-1185">Reference proteome</keyword>
<sequence length="58" mass="6232">MKQANSSVTVARQRDGKWSFTLIFRGVTHPATGRFASELQAQAAGMAALKALEGNRPT</sequence>
<accession>A0A9X1T1M6</accession>
<protein>
    <submittedName>
        <fullName evidence="1">Uncharacterized protein</fullName>
    </submittedName>
</protein>